<dbReference type="InterPro" id="IPR013088">
    <property type="entry name" value="Znf_NHR/GATA"/>
</dbReference>
<dbReference type="RefSeq" id="WP_284188205.1">
    <property type="nucleotide sequence ID" value="NZ_BSPX01000035.1"/>
</dbReference>
<keyword evidence="2 3" id="KW-0862">Zinc</keyword>
<gene>
    <name evidence="3 4" type="primary">yacG</name>
    <name evidence="4" type="ORF">GCM10007933_24010</name>
</gene>
<dbReference type="Gene3D" id="3.30.50.10">
    <property type="entry name" value="Erythroid Transcription Factor GATA-1, subunit A"/>
    <property type="match status" value="1"/>
</dbReference>
<comment type="subunit">
    <text evidence="3">Interacts with GyrB.</text>
</comment>
<comment type="function">
    <text evidence="3">Inhibits all the catalytic activities of DNA gyrase by preventing its interaction with DNA. Acts by binding directly to the C-terminal domain of GyrB, which probably disrupts DNA binding by the gyrase.</text>
</comment>
<reference evidence="5" key="1">
    <citation type="journal article" date="2019" name="Int. J. Syst. Evol. Microbiol.">
        <title>The Global Catalogue of Microorganisms (GCM) 10K type strain sequencing project: providing services to taxonomists for standard genome sequencing and annotation.</title>
        <authorList>
            <consortium name="The Broad Institute Genomics Platform"/>
            <consortium name="The Broad Institute Genome Sequencing Center for Infectious Disease"/>
            <person name="Wu L."/>
            <person name="Ma J."/>
        </authorList>
    </citation>
    <scope>NUCLEOTIDE SEQUENCE [LARGE SCALE GENOMIC DNA]</scope>
    <source>
        <strain evidence="5">NBRC 102407</strain>
    </source>
</reference>
<evidence type="ECO:0000256" key="2">
    <source>
        <dbReference type="ARBA" id="ARBA00022833"/>
    </source>
</evidence>
<dbReference type="Pfam" id="PF03884">
    <property type="entry name" value="YacG"/>
    <property type="match status" value="1"/>
</dbReference>
<feature type="binding site" evidence="3">
    <location>
        <position position="12"/>
    </location>
    <ligand>
        <name>Zn(2+)</name>
        <dbReference type="ChEBI" id="CHEBI:29105"/>
    </ligand>
</feature>
<dbReference type="EMBL" id="BSPX01000035">
    <property type="protein sequence ID" value="GLT22940.1"/>
    <property type="molecule type" value="Genomic_DNA"/>
</dbReference>
<organism evidence="4 5">
    <name type="scientific">Zoogloea oryzae</name>
    <dbReference type="NCBI Taxonomy" id="310767"/>
    <lineage>
        <taxon>Bacteria</taxon>
        <taxon>Pseudomonadati</taxon>
        <taxon>Pseudomonadota</taxon>
        <taxon>Betaproteobacteria</taxon>
        <taxon>Rhodocyclales</taxon>
        <taxon>Zoogloeaceae</taxon>
        <taxon>Zoogloea</taxon>
    </lineage>
</organism>
<feature type="binding site" evidence="3">
    <location>
        <position position="35"/>
    </location>
    <ligand>
        <name>Zn(2+)</name>
        <dbReference type="ChEBI" id="CHEBI:29105"/>
    </ligand>
</feature>
<comment type="similarity">
    <text evidence="3">Belongs to the DNA gyrase inhibitor YacG family.</text>
</comment>
<feature type="binding site" evidence="3">
    <location>
        <position position="31"/>
    </location>
    <ligand>
        <name>Zn(2+)</name>
        <dbReference type="ChEBI" id="CHEBI:29105"/>
    </ligand>
</feature>
<comment type="cofactor">
    <cofactor evidence="3">
        <name>Zn(2+)</name>
        <dbReference type="ChEBI" id="CHEBI:29105"/>
    </cofactor>
    <text evidence="3">Binds 1 zinc ion.</text>
</comment>
<evidence type="ECO:0000313" key="5">
    <source>
        <dbReference type="Proteomes" id="UP001157167"/>
    </source>
</evidence>
<dbReference type="SUPFAM" id="SSF57716">
    <property type="entry name" value="Glucocorticoid receptor-like (DNA-binding domain)"/>
    <property type="match status" value="1"/>
</dbReference>
<evidence type="ECO:0000313" key="4">
    <source>
        <dbReference type="EMBL" id="GLT22940.1"/>
    </source>
</evidence>
<name>A0ABQ6FEM3_9RHOO</name>
<proteinExistence type="inferred from homology"/>
<evidence type="ECO:0000256" key="1">
    <source>
        <dbReference type="ARBA" id="ARBA00022723"/>
    </source>
</evidence>
<accession>A0ABQ6FEM3</accession>
<dbReference type="InterPro" id="IPR005584">
    <property type="entry name" value="DNA_gyrase_inhibitor_YacG"/>
</dbReference>
<keyword evidence="5" id="KW-1185">Reference proteome</keyword>
<dbReference type="PANTHER" id="PTHR36150:SF1">
    <property type="entry name" value="DNA GYRASE INHIBITOR YACG"/>
    <property type="match status" value="1"/>
</dbReference>
<sequence length="67" mass="7717">MTTSSKPRVVKCPTCRTDVEWVPENKWRPFCSDRCRLIDLGAWATDQYRVAGETPLDNDADPLNRPH</sequence>
<comment type="caution">
    <text evidence="4">The sequence shown here is derived from an EMBL/GenBank/DDBJ whole genome shotgun (WGS) entry which is preliminary data.</text>
</comment>
<evidence type="ECO:0000256" key="3">
    <source>
        <dbReference type="HAMAP-Rule" id="MF_00649"/>
    </source>
</evidence>
<dbReference type="Proteomes" id="UP001157167">
    <property type="component" value="Unassembled WGS sequence"/>
</dbReference>
<feature type="binding site" evidence="3">
    <location>
        <position position="15"/>
    </location>
    <ligand>
        <name>Zn(2+)</name>
        <dbReference type="ChEBI" id="CHEBI:29105"/>
    </ligand>
</feature>
<keyword evidence="1 3" id="KW-0479">Metal-binding</keyword>
<dbReference type="PANTHER" id="PTHR36150">
    <property type="entry name" value="DNA GYRASE INHIBITOR YACG"/>
    <property type="match status" value="1"/>
</dbReference>
<dbReference type="HAMAP" id="MF_00649">
    <property type="entry name" value="DNA_gyrase_inhibitor_YacG"/>
    <property type="match status" value="1"/>
</dbReference>
<protein>
    <recommendedName>
        <fullName evidence="3">DNA gyrase inhibitor YacG</fullName>
    </recommendedName>
</protein>